<dbReference type="SUPFAM" id="SSF52540">
    <property type="entry name" value="P-loop containing nucleoside triphosphate hydrolases"/>
    <property type="match status" value="1"/>
</dbReference>
<reference evidence="8 9" key="1">
    <citation type="journal article" date="2016" name="Int. J. Syst. Evol. Microbiol.">
        <title>Proposal of Mucilaginibacter phyllosphaerae sp. nov. isolated from the phyllosphere of Galium album.</title>
        <authorList>
            <person name="Aydogan E.L."/>
            <person name="Busse H.J."/>
            <person name="Moser G."/>
            <person name="Muller C."/>
            <person name="Kampfer P."/>
            <person name="Glaeser S.P."/>
        </authorList>
    </citation>
    <scope>NUCLEOTIDE SEQUENCE [LARGE SCALE GENOMIC DNA]</scope>
    <source>
        <strain evidence="8 9">PP-F2FG21</strain>
    </source>
</reference>
<dbReference type="Proteomes" id="UP000297248">
    <property type="component" value="Unassembled WGS sequence"/>
</dbReference>
<keyword evidence="2" id="KW-0547">Nucleotide-binding</keyword>
<comment type="caution">
    <text evidence="8">The sequence shown here is derived from an EMBL/GenBank/DDBJ whole genome shotgun (WGS) entry which is preliminary data.</text>
</comment>
<dbReference type="GO" id="GO:0016787">
    <property type="term" value="F:hydrolase activity"/>
    <property type="evidence" value="ECO:0007669"/>
    <property type="project" value="UniProtKB-KW"/>
</dbReference>
<gene>
    <name evidence="8" type="ORF">E2R65_01575</name>
    <name evidence="7" type="ORF">GGR35_000686</name>
</gene>
<dbReference type="InterPro" id="IPR050534">
    <property type="entry name" value="Coronavir_polyprotein_1ab"/>
</dbReference>
<evidence type="ECO:0000259" key="6">
    <source>
        <dbReference type="SMART" id="SM00382"/>
    </source>
</evidence>
<evidence type="ECO:0000256" key="3">
    <source>
        <dbReference type="ARBA" id="ARBA00022801"/>
    </source>
</evidence>
<dbReference type="Pfam" id="PF13086">
    <property type="entry name" value="AAA_11"/>
    <property type="match status" value="1"/>
</dbReference>
<feature type="domain" description="AAA+ ATPase" evidence="6">
    <location>
        <begin position="189"/>
        <end position="410"/>
    </location>
</feature>
<name>A0A4Y8AIH7_9SPHI</name>
<evidence type="ECO:0000313" key="8">
    <source>
        <dbReference type="EMBL" id="TEW68877.1"/>
    </source>
</evidence>
<dbReference type="SMART" id="SM00382">
    <property type="entry name" value="AAA"/>
    <property type="match status" value="1"/>
</dbReference>
<dbReference type="AlphaFoldDB" id="A0A4Y8AIH7"/>
<dbReference type="RefSeq" id="WP_134334716.1">
    <property type="nucleotide sequence ID" value="NZ_BMCZ01000001.1"/>
</dbReference>
<protein>
    <submittedName>
        <fullName evidence="8">DUF2075 domain-containing protein</fullName>
    </submittedName>
    <submittedName>
        <fullName evidence="7">Superfamily I DNA and/or RNA helicase</fullName>
    </submittedName>
</protein>
<dbReference type="OrthoDB" id="9757917at2"/>
<dbReference type="InterPro" id="IPR041679">
    <property type="entry name" value="DNA2/NAM7-like_C"/>
</dbReference>
<dbReference type="FunFam" id="3.40.50.300:FF:000326">
    <property type="entry name" value="P-loop containing nucleoside triphosphate hydrolase"/>
    <property type="match status" value="1"/>
</dbReference>
<dbReference type="PANTHER" id="PTHR43788">
    <property type="entry name" value="DNA2/NAM7 HELICASE FAMILY MEMBER"/>
    <property type="match status" value="1"/>
</dbReference>
<dbReference type="InterPro" id="IPR047187">
    <property type="entry name" value="SF1_C_Upf1"/>
</dbReference>
<evidence type="ECO:0000256" key="2">
    <source>
        <dbReference type="ARBA" id="ARBA00022741"/>
    </source>
</evidence>
<accession>A0A4Y8AIH7</accession>
<evidence type="ECO:0000313" key="10">
    <source>
        <dbReference type="Proteomes" id="UP000583101"/>
    </source>
</evidence>
<keyword evidence="5" id="KW-0067">ATP-binding</keyword>
<evidence type="ECO:0000313" key="9">
    <source>
        <dbReference type="Proteomes" id="UP000297248"/>
    </source>
</evidence>
<reference evidence="8" key="2">
    <citation type="submission" date="2019-03" db="EMBL/GenBank/DDBJ databases">
        <authorList>
            <person name="Yan Y.-Q."/>
            <person name="Du Z.-J."/>
        </authorList>
    </citation>
    <scope>NUCLEOTIDE SEQUENCE</scope>
    <source>
        <strain evidence="8">PP-F2FG21</strain>
    </source>
</reference>
<dbReference type="GO" id="GO:0005694">
    <property type="term" value="C:chromosome"/>
    <property type="evidence" value="ECO:0007669"/>
    <property type="project" value="UniProtKB-ARBA"/>
</dbReference>
<dbReference type="InterPro" id="IPR003593">
    <property type="entry name" value="AAA+_ATPase"/>
</dbReference>
<dbReference type="Gene3D" id="2.40.30.270">
    <property type="match status" value="1"/>
</dbReference>
<dbReference type="GO" id="GO:0005524">
    <property type="term" value="F:ATP binding"/>
    <property type="evidence" value="ECO:0007669"/>
    <property type="project" value="UniProtKB-KW"/>
</dbReference>
<dbReference type="EMBL" id="JACIEG010000001">
    <property type="protein sequence ID" value="MBB3968100.1"/>
    <property type="molecule type" value="Genomic_DNA"/>
</dbReference>
<keyword evidence="3" id="KW-0378">Hydrolase</keyword>
<dbReference type="Pfam" id="PF13087">
    <property type="entry name" value="AAA_12"/>
    <property type="match status" value="1"/>
</dbReference>
<evidence type="ECO:0000256" key="4">
    <source>
        <dbReference type="ARBA" id="ARBA00022806"/>
    </source>
</evidence>
<keyword evidence="10" id="KW-1185">Reference proteome</keyword>
<dbReference type="InterPro" id="IPR041677">
    <property type="entry name" value="DNA2/NAM7_AAA_11"/>
</dbReference>
<dbReference type="EMBL" id="SNQG01000001">
    <property type="protein sequence ID" value="TEW68877.1"/>
    <property type="molecule type" value="Genomic_DNA"/>
</dbReference>
<evidence type="ECO:0000256" key="1">
    <source>
        <dbReference type="ARBA" id="ARBA00007913"/>
    </source>
</evidence>
<organism evidence="8 9">
    <name type="scientific">Mucilaginibacter phyllosphaerae</name>
    <dbReference type="NCBI Taxonomy" id="1812349"/>
    <lineage>
        <taxon>Bacteria</taxon>
        <taxon>Pseudomonadati</taxon>
        <taxon>Bacteroidota</taxon>
        <taxon>Sphingobacteriia</taxon>
        <taxon>Sphingobacteriales</taxon>
        <taxon>Sphingobacteriaceae</taxon>
        <taxon>Mucilaginibacter</taxon>
    </lineage>
</organism>
<dbReference type="PANTHER" id="PTHR43788:SF8">
    <property type="entry name" value="DNA-BINDING PROTEIN SMUBP-2"/>
    <property type="match status" value="1"/>
</dbReference>
<evidence type="ECO:0000256" key="5">
    <source>
        <dbReference type="ARBA" id="ARBA00022840"/>
    </source>
</evidence>
<reference evidence="7 10" key="3">
    <citation type="submission" date="2020-08" db="EMBL/GenBank/DDBJ databases">
        <title>Genomic Encyclopedia of Type Strains, Phase IV (KMG-IV): sequencing the most valuable type-strain genomes for metagenomic binning, comparative biology and taxonomic classification.</title>
        <authorList>
            <person name="Goeker M."/>
        </authorList>
    </citation>
    <scope>NUCLEOTIDE SEQUENCE [LARGE SCALE GENOMIC DNA]</scope>
    <source>
        <strain evidence="7 10">DSM 100995</strain>
    </source>
</reference>
<comment type="similarity">
    <text evidence="1">Belongs to the DNA2/NAM7 helicase family.</text>
</comment>
<dbReference type="InterPro" id="IPR027417">
    <property type="entry name" value="P-loop_NTPase"/>
</dbReference>
<sequence length="631" mass="69659">MDYFKRLQDLLKTELNEDRSQYLKLTESSSAADRRTNGITWYPVAIRGTELGRGDYLTVELERTTHQDLGHQFRFGSSAAIFSNHDPKNDRLEGTVAYQGGNKLKLSLLTDELPDWCRDGKLGVDLLFDNNSYDEMQNALKQAVSIQDTRLVQILTGDTAPGFATEEVHLNLPGLNLSQQNAVKQIVAAQDLAIVHGPPGTGKTTTLVQAIKALIRNGEKKVLVVAPSNTAVDLLSEKLAGEGLNVLRIGNPARVSDKLMALTLDSKMADHSQTKEIKRLKKMASEFKNMAHKYKRNFGKAERDQRKALFDEAHKIMKDVDKTEQFIIDDVVAKAQVISATLVGANHYTIRNLKFNTVVIDEAGQALEPACWIPILKAQKVVLAGDHCQLSPTIKSAEAARNGLNTTLLEKCIKLHPEAVTLLDVQYRMNEAIMGYSSKVFYDDKLRADASVAEQVLFEGAAPFTFVDTAGCAFDEKPVGTSVANPEEAAFLFKHLTRLAAELNSTFTAGAFPSVAVISPYQEQIRLLREQLDSTPQLQPYAGKIAVNTIDSFQGQERDVVYISMVRSNSDGGIGFLADIRRMNVAMTRARKKLVIIGDSSTLAILPFYTGLISYAEKINGYQSAWELMGN</sequence>
<dbReference type="CDD" id="cd18808">
    <property type="entry name" value="SF1_C_Upf1"/>
    <property type="match status" value="1"/>
</dbReference>
<dbReference type="Proteomes" id="UP000583101">
    <property type="component" value="Unassembled WGS sequence"/>
</dbReference>
<keyword evidence="4 7" id="KW-0347">Helicase</keyword>
<dbReference type="Gene3D" id="3.40.50.300">
    <property type="entry name" value="P-loop containing nucleotide triphosphate hydrolases"/>
    <property type="match status" value="2"/>
</dbReference>
<evidence type="ECO:0000313" key="7">
    <source>
        <dbReference type="EMBL" id="MBB3968100.1"/>
    </source>
</evidence>
<dbReference type="GO" id="GO:0043139">
    <property type="term" value="F:5'-3' DNA helicase activity"/>
    <property type="evidence" value="ECO:0007669"/>
    <property type="project" value="TreeGrafter"/>
</dbReference>
<proteinExistence type="inferred from homology"/>